<evidence type="ECO:0000256" key="2">
    <source>
        <dbReference type="SAM" id="SignalP"/>
    </source>
</evidence>
<evidence type="ECO:0000313" key="3">
    <source>
        <dbReference type="EMBL" id="RWY49396.1"/>
    </source>
</evidence>
<feature type="chain" id="PRO_5018732203" evidence="2">
    <location>
        <begin position="22"/>
        <end position="166"/>
    </location>
</feature>
<keyword evidence="4" id="KW-1185">Reference proteome</keyword>
<dbReference type="OrthoDB" id="1265549at2"/>
<sequence length="166" mass="16532">MKKYLTSVVLSLLSVAAFAQASSEKSINSINSGMPNRISMNVTVAKQTQGATFGEKVNAGLHAAGSALANGASLTPGPTGITGGAVAGIVVASVKAAPVQPIPEQATAADEHRTYTGGRKNEEINATPAAPEAKGINQAGIKKNSTEAVSPGQPIGGIVVKGGKSQ</sequence>
<gene>
    <name evidence="3" type="ORF">EPL05_18485</name>
</gene>
<protein>
    <submittedName>
        <fullName evidence="3">Uncharacterized protein</fullName>
    </submittedName>
</protein>
<dbReference type="Proteomes" id="UP000286701">
    <property type="component" value="Unassembled WGS sequence"/>
</dbReference>
<dbReference type="AlphaFoldDB" id="A0A3S4Y810"/>
<evidence type="ECO:0000313" key="4">
    <source>
        <dbReference type="Proteomes" id="UP000286701"/>
    </source>
</evidence>
<reference evidence="3 4" key="1">
    <citation type="submission" date="2019-01" db="EMBL/GenBank/DDBJ databases">
        <title>Mucilaginibacter antarcticum sp. nov., isolated from antarctic soil.</title>
        <authorList>
            <person name="Yan Y.-Q."/>
            <person name="Du Z.-J."/>
        </authorList>
    </citation>
    <scope>NUCLEOTIDE SEQUENCE [LARGE SCALE GENOMIC DNA]</scope>
    <source>
        <strain evidence="3 4">F01003</strain>
    </source>
</reference>
<name>A0A3S4Y810_9SPHI</name>
<feature type="compositionally biased region" description="Basic and acidic residues" evidence="1">
    <location>
        <begin position="109"/>
        <end position="123"/>
    </location>
</feature>
<feature type="signal peptide" evidence="2">
    <location>
        <begin position="1"/>
        <end position="21"/>
    </location>
</feature>
<comment type="caution">
    <text evidence="3">The sequence shown here is derived from an EMBL/GenBank/DDBJ whole genome shotgun (WGS) entry which is preliminary data.</text>
</comment>
<dbReference type="EMBL" id="SBIW01000008">
    <property type="protein sequence ID" value="RWY49396.1"/>
    <property type="molecule type" value="Genomic_DNA"/>
</dbReference>
<dbReference type="RefSeq" id="WP_128535468.1">
    <property type="nucleotide sequence ID" value="NZ_SBIW01000008.1"/>
</dbReference>
<evidence type="ECO:0000256" key="1">
    <source>
        <dbReference type="SAM" id="MobiDB-lite"/>
    </source>
</evidence>
<proteinExistence type="predicted"/>
<organism evidence="3 4">
    <name type="scientific">Mucilaginibacter gilvus</name>
    <dbReference type="NCBI Taxonomy" id="2305909"/>
    <lineage>
        <taxon>Bacteria</taxon>
        <taxon>Pseudomonadati</taxon>
        <taxon>Bacteroidota</taxon>
        <taxon>Sphingobacteriia</taxon>
        <taxon>Sphingobacteriales</taxon>
        <taxon>Sphingobacteriaceae</taxon>
        <taxon>Mucilaginibacter</taxon>
    </lineage>
</organism>
<keyword evidence="2" id="KW-0732">Signal</keyword>
<feature type="region of interest" description="Disordered" evidence="1">
    <location>
        <begin position="107"/>
        <end position="166"/>
    </location>
</feature>
<accession>A0A3S4Y810</accession>